<dbReference type="PROSITE" id="PS50885">
    <property type="entry name" value="HAMP"/>
    <property type="match status" value="1"/>
</dbReference>
<dbReference type="Gene3D" id="1.10.287.950">
    <property type="entry name" value="Methyl-accepting chemotaxis protein"/>
    <property type="match status" value="1"/>
</dbReference>
<dbReference type="GO" id="GO:0006935">
    <property type="term" value="P:chemotaxis"/>
    <property type="evidence" value="ECO:0007669"/>
    <property type="project" value="InterPro"/>
</dbReference>
<dbReference type="PANTHER" id="PTHR32089">
    <property type="entry name" value="METHYL-ACCEPTING CHEMOTAXIS PROTEIN MCPB"/>
    <property type="match status" value="1"/>
</dbReference>
<proteinExistence type="inferred from homology"/>
<organism evidence="9 10">
    <name type="scientific">Virgisporangium aurantiacum</name>
    <dbReference type="NCBI Taxonomy" id="175570"/>
    <lineage>
        <taxon>Bacteria</taxon>
        <taxon>Bacillati</taxon>
        <taxon>Actinomycetota</taxon>
        <taxon>Actinomycetes</taxon>
        <taxon>Micromonosporales</taxon>
        <taxon>Micromonosporaceae</taxon>
        <taxon>Virgisporangium</taxon>
    </lineage>
</organism>
<comment type="caution">
    <text evidence="9">The sequence shown here is derived from an EMBL/GenBank/DDBJ whole genome shotgun (WGS) entry which is preliminary data.</text>
</comment>
<keyword evidence="2 6" id="KW-1133">Transmembrane helix</keyword>
<dbReference type="InterPro" id="IPR024478">
    <property type="entry name" value="HlyB_4HB_MCP"/>
</dbReference>
<keyword evidence="3 5" id="KW-0807">Transducer</keyword>
<dbReference type="CDD" id="cd06225">
    <property type="entry name" value="HAMP"/>
    <property type="match status" value="1"/>
</dbReference>
<dbReference type="PRINTS" id="PR00260">
    <property type="entry name" value="CHEMTRNSDUCR"/>
</dbReference>
<name>A0A8J3ZAS2_9ACTN</name>
<evidence type="ECO:0000256" key="5">
    <source>
        <dbReference type="PROSITE-ProRule" id="PRU00284"/>
    </source>
</evidence>
<dbReference type="CDD" id="cd19411">
    <property type="entry name" value="MCP2201-like_sensor"/>
    <property type="match status" value="1"/>
</dbReference>
<dbReference type="SMART" id="SM00304">
    <property type="entry name" value="HAMP"/>
    <property type="match status" value="1"/>
</dbReference>
<dbReference type="GO" id="GO:0004888">
    <property type="term" value="F:transmembrane signaling receptor activity"/>
    <property type="evidence" value="ECO:0007669"/>
    <property type="project" value="InterPro"/>
</dbReference>
<reference evidence="9" key="1">
    <citation type="submission" date="2021-01" db="EMBL/GenBank/DDBJ databases">
        <title>Whole genome shotgun sequence of Virgisporangium aurantiacum NBRC 16421.</title>
        <authorList>
            <person name="Komaki H."/>
            <person name="Tamura T."/>
        </authorList>
    </citation>
    <scope>NUCLEOTIDE SEQUENCE</scope>
    <source>
        <strain evidence="9">NBRC 16421</strain>
    </source>
</reference>
<dbReference type="GO" id="GO:0007165">
    <property type="term" value="P:signal transduction"/>
    <property type="evidence" value="ECO:0007669"/>
    <property type="project" value="UniProtKB-KW"/>
</dbReference>
<dbReference type="RefSeq" id="WP_203998670.1">
    <property type="nucleotide sequence ID" value="NZ_BOPG01000034.1"/>
</dbReference>
<gene>
    <name evidence="9" type="ORF">Vau01_057510</name>
</gene>
<evidence type="ECO:0000313" key="9">
    <source>
        <dbReference type="EMBL" id="GIJ58235.1"/>
    </source>
</evidence>
<dbReference type="Proteomes" id="UP000612585">
    <property type="component" value="Unassembled WGS sequence"/>
</dbReference>
<evidence type="ECO:0000313" key="10">
    <source>
        <dbReference type="Proteomes" id="UP000612585"/>
    </source>
</evidence>
<evidence type="ECO:0000256" key="4">
    <source>
        <dbReference type="ARBA" id="ARBA00029447"/>
    </source>
</evidence>
<evidence type="ECO:0000259" key="8">
    <source>
        <dbReference type="PROSITE" id="PS50885"/>
    </source>
</evidence>
<dbReference type="InterPro" id="IPR047347">
    <property type="entry name" value="YvaQ-like_sensor"/>
</dbReference>
<evidence type="ECO:0000256" key="2">
    <source>
        <dbReference type="ARBA" id="ARBA00022989"/>
    </source>
</evidence>
<evidence type="ECO:0000256" key="1">
    <source>
        <dbReference type="ARBA" id="ARBA00022692"/>
    </source>
</evidence>
<feature type="domain" description="Methyl-accepting transducer" evidence="7">
    <location>
        <begin position="274"/>
        <end position="503"/>
    </location>
</feature>
<accession>A0A8J3ZAS2</accession>
<dbReference type="PANTHER" id="PTHR32089:SF112">
    <property type="entry name" value="LYSOZYME-LIKE PROTEIN-RELATED"/>
    <property type="match status" value="1"/>
</dbReference>
<sequence>MSLTNLAISRRLGLGFLAVLLTTVVLTVIAVVRVEEIQDRLATINDENAVKQRYAINFRGSVHDRAISLRDVVMLSTPADAQPEIDKIGVLAGKYTDSASKLDAIFGTPGKVSSAEVKALTEIKRIETETLPLIKQVVDLRMAGNVDQALQVLMQQAKPLFIEWLAAINVLIDLEESMNQVESAAARHVADGFLTVMGLLLALAIVLAGVVAWWITRSITRPLADAERAMAAVAAGDLTQRLDVRSNDEVGRMAGSVNSALARIGEAMAGVAGSTGRLSSTSQRIGSLSHTIAGGAAESSGQADVVASAASEVSRNIQTVAAGSEEMGASIREIAHNAQEAASIAGRAVTAVEATTATVSRLGESSRMIGDVVRVITSIAEQTNLLALNATIEAARAGDTGKGFAVVAGEVKDLAQETARATEDISRRVDAIQADTTSAVAAIADVTHVITQINDYQTTIASAVEEQTATTTEMNRSVSEAAAGSNQIAANISGVATTAKTTTESVTASQHAADELAQISDQLQGLVSNFRF</sequence>
<evidence type="ECO:0000259" key="7">
    <source>
        <dbReference type="PROSITE" id="PS50111"/>
    </source>
</evidence>
<dbReference type="InterPro" id="IPR004090">
    <property type="entry name" value="Chemotax_Me-accpt_rcpt"/>
</dbReference>
<dbReference type="Pfam" id="PF12729">
    <property type="entry name" value="4HB_MCP_1"/>
    <property type="match status" value="1"/>
</dbReference>
<protein>
    <submittedName>
        <fullName evidence="9">Methyl-accepting chemotaxis protein</fullName>
    </submittedName>
</protein>
<dbReference type="AlphaFoldDB" id="A0A8J3ZAS2"/>
<feature type="domain" description="HAMP" evidence="8">
    <location>
        <begin position="217"/>
        <end position="269"/>
    </location>
</feature>
<dbReference type="InterPro" id="IPR004089">
    <property type="entry name" value="MCPsignal_dom"/>
</dbReference>
<dbReference type="Pfam" id="PF00015">
    <property type="entry name" value="MCPsignal"/>
    <property type="match status" value="1"/>
</dbReference>
<dbReference type="EMBL" id="BOPG01000034">
    <property type="protein sequence ID" value="GIJ58235.1"/>
    <property type="molecule type" value="Genomic_DNA"/>
</dbReference>
<keyword evidence="6" id="KW-0472">Membrane</keyword>
<dbReference type="SUPFAM" id="SSF58104">
    <property type="entry name" value="Methyl-accepting chemotaxis protein (MCP) signaling domain"/>
    <property type="match status" value="1"/>
</dbReference>
<keyword evidence="1 6" id="KW-0812">Transmembrane</keyword>
<evidence type="ECO:0000256" key="6">
    <source>
        <dbReference type="SAM" id="Phobius"/>
    </source>
</evidence>
<evidence type="ECO:0000256" key="3">
    <source>
        <dbReference type="ARBA" id="ARBA00023224"/>
    </source>
</evidence>
<dbReference type="PROSITE" id="PS50111">
    <property type="entry name" value="CHEMOTAXIS_TRANSDUC_2"/>
    <property type="match status" value="1"/>
</dbReference>
<feature type="transmembrane region" description="Helical" evidence="6">
    <location>
        <begin position="12"/>
        <end position="32"/>
    </location>
</feature>
<comment type="similarity">
    <text evidence="4">Belongs to the methyl-accepting chemotaxis (MCP) protein family.</text>
</comment>
<dbReference type="GO" id="GO:0016020">
    <property type="term" value="C:membrane"/>
    <property type="evidence" value="ECO:0007669"/>
    <property type="project" value="InterPro"/>
</dbReference>
<dbReference type="SMART" id="SM00283">
    <property type="entry name" value="MA"/>
    <property type="match status" value="1"/>
</dbReference>
<dbReference type="InterPro" id="IPR003660">
    <property type="entry name" value="HAMP_dom"/>
</dbReference>
<feature type="transmembrane region" description="Helical" evidence="6">
    <location>
        <begin position="193"/>
        <end position="215"/>
    </location>
</feature>
<keyword evidence="10" id="KW-1185">Reference proteome</keyword>
<dbReference type="Pfam" id="PF00672">
    <property type="entry name" value="HAMP"/>
    <property type="match status" value="1"/>
</dbReference>